<organism evidence="1 2">
    <name type="scientific">Protopolystoma xenopodis</name>
    <dbReference type="NCBI Taxonomy" id="117903"/>
    <lineage>
        <taxon>Eukaryota</taxon>
        <taxon>Metazoa</taxon>
        <taxon>Spiralia</taxon>
        <taxon>Lophotrochozoa</taxon>
        <taxon>Platyhelminthes</taxon>
        <taxon>Monogenea</taxon>
        <taxon>Polyopisthocotylea</taxon>
        <taxon>Polystomatidea</taxon>
        <taxon>Polystomatidae</taxon>
        <taxon>Protopolystoma</taxon>
    </lineage>
</organism>
<proteinExistence type="predicted"/>
<dbReference type="Proteomes" id="UP000784294">
    <property type="component" value="Unassembled WGS sequence"/>
</dbReference>
<dbReference type="EMBL" id="CAAALY010062666">
    <property type="protein sequence ID" value="VEL23573.1"/>
    <property type="molecule type" value="Genomic_DNA"/>
</dbReference>
<reference evidence="1" key="1">
    <citation type="submission" date="2018-11" db="EMBL/GenBank/DDBJ databases">
        <authorList>
            <consortium name="Pathogen Informatics"/>
        </authorList>
    </citation>
    <scope>NUCLEOTIDE SEQUENCE</scope>
</reference>
<comment type="caution">
    <text evidence="1">The sequence shown here is derived from an EMBL/GenBank/DDBJ whole genome shotgun (WGS) entry which is preliminary data.</text>
</comment>
<name>A0A3S5A9M9_9PLAT</name>
<accession>A0A3S5A9M9</accession>
<evidence type="ECO:0000313" key="2">
    <source>
        <dbReference type="Proteomes" id="UP000784294"/>
    </source>
</evidence>
<sequence>MLVGQTDTLVVANMAPVGCSVLLSPTGIGQSLFSRRAGLDALKASAKTVQLLAIAADRKKQRKRWRSGQKSSGLE</sequence>
<evidence type="ECO:0000313" key="1">
    <source>
        <dbReference type="EMBL" id="VEL23573.1"/>
    </source>
</evidence>
<keyword evidence="2" id="KW-1185">Reference proteome</keyword>
<protein>
    <submittedName>
        <fullName evidence="1">Uncharacterized protein</fullName>
    </submittedName>
</protein>
<dbReference type="AlphaFoldDB" id="A0A3S5A9M9"/>
<gene>
    <name evidence="1" type="ORF">PXEA_LOCUS17013</name>
</gene>